<keyword evidence="1" id="KW-0472">Membrane</keyword>
<keyword evidence="1" id="KW-1133">Transmembrane helix</keyword>
<feature type="transmembrane region" description="Helical" evidence="1">
    <location>
        <begin position="7"/>
        <end position="25"/>
    </location>
</feature>
<keyword evidence="1" id="KW-0812">Transmembrane</keyword>
<protein>
    <submittedName>
        <fullName evidence="2">DUF2809 domain-containing protein</fullName>
    </submittedName>
</protein>
<gene>
    <name evidence="2" type="ORF">DR871_010695</name>
</gene>
<evidence type="ECO:0000256" key="1">
    <source>
        <dbReference type="SAM" id="Phobius"/>
    </source>
</evidence>
<dbReference type="EMBL" id="QNVY02000003">
    <property type="protein sequence ID" value="RYJ51652.1"/>
    <property type="molecule type" value="Genomic_DNA"/>
</dbReference>
<name>A0A482TUT0_9FLAO</name>
<reference evidence="2 3" key="1">
    <citation type="submission" date="2019-01" db="EMBL/GenBank/DDBJ databases">
        <title>Flavobacterium sp. nov. isolated from arctic soil.</title>
        <authorList>
            <person name="Kim D.-U."/>
        </authorList>
    </citation>
    <scope>NUCLEOTIDE SEQUENCE [LARGE SCALE GENOMIC DNA]</scope>
    <source>
        <strain evidence="2 3">Kopri-42</strain>
    </source>
</reference>
<dbReference type="OrthoDB" id="5360192at2"/>
<sequence length="134" mass="15711">MFQFNRNYFILTILLFLTEVALAMYVHDDFIRPYSGDFLVVILLYCFVKSFVKVSVLVAASLVLVFSFAIEIAQYFNMVEKLGFQHSKITRIVLGNSFAWMDLLAYVLGILTVIRIETLRLKRKNKIHKQMNFR</sequence>
<dbReference type="InterPro" id="IPR021257">
    <property type="entry name" value="DUF2809"/>
</dbReference>
<dbReference type="Proteomes" id="UP000253235">
    <property type="component" value="Unassembled WGS sequence"/>
</dbReference>
<keyword evidence="3" id="KW-1185">Reference proteome</keyword>
<proteinExistence type="predicted"/>
<dbReference type="Pfam" id="PF10990">
    <property type="entry name" value="DUF2809"/>
    <property type="match status" value="1"/>
</dbReference>
<organism evidence="2 3">
    <name type="scientific">Flavobacterium petrolei</name>
    <dbReference type="NCBI Taxonomy" id="2259594"/>
    <lineage>
        <taxon>Bacteria</taxon>
        <taxon>Pseudomonadati</taxon>
        <taxon>Bacteroidota</taxon>
        <taxon>Flavobacteriia</taxon>
        <taxon>Flavobacteriales</taxon>
        <taxon>Flavobacteriaceae</taxon>
        <taxon>Flavobacterium</taxon>
    </lineage>
</organism>
<feature type="transmembrane region" description="Helical" evidence="1">
    <location>
        <begin position="97"/>
        <end position="116"/>
    </location>
</feature>
<feature type="transmembrane region" description="Helical" evidence="1">
    <location>
        <begin position="31"/>
        <end position="48"/>
    </location>
</feature>
<dbReference type="AlphaFoldDB" id="A0A482TUT0"/>
<evidence type="ECO:0000313" key="2">
    <source>
        <dbReference type="EMBL" id="RYJ51652.1"/>
    </source>
</evidence>
<evidence type="ECO:0000313" key="3">
    <source>
        <dbReference type="Proteomes" id="UP000253235"/>
    </source>
</evidence>
<feature type="transmembrane region" description="Helical" evidence="1">
    <location>
        <begin position="55"/>
        <end position="77"/>
    </location>
</feature>
<accession>A0A482TUT0</accession>
<dbReference type="RefSeq" id="WP_113666279.1">
    <property type="nucleotide sequence ID" value="NZ_QNVY02000003.1"/>
</dbReference>
<comment type="caution">
    <text evidence="2">The sequence shown here is derived from an EMBL/GenBank/DDBJ whole genome shotgun (WGS) entry which is preliminary data.</text>
</comment>